<protein>
    <submittedName>
        <fullName evidence="6">Iron transporter</fullName>
    </submittedName>
</protein>
<name>A0A150XGR4_9BACT</name>
<feature type="transmembrane region" description="Helical" evidence="5">
    <location>
        <begin position="12"/>
        <end position="32"/>
    </location>
</feature>
<feature type="transmembrane region" description="Helical" evidence="5">
    <location>
        <begin position="353"/>
        <end position="373"/>
    </location>
</feature>
<evidence type="ECO:0000256" key="5">
    <source>
        <dbReference type="SAM" id="Phobius"/>
    </source>
</evidence>
<feature type="transmembrane region" description="Helical" evidence="5">
    <location>
        <begin position="394"/>
        <end position="416"/>
    </location>
</feature>
<feature type="transmembrane region" description="Helical" evidence="5">
    <location>
        <begin position="38"/>
        <end position="60"/>
    </location>
</feature>
<dbReference type="GO" id="GO:0046873">
    <property type="term" value="F:metal ion transmembrane transporter activity"/>
    <property type="evidence" value="ECO:0007669"/>
    <property type="project" value="InterPro"/>
</dbReference>
<dbReference type="Pfam" id="PF01566">
    <property type="entry name" value="Nramp"/>
    <property type="match status" value="1"/>
</dbReference>
<dbReference type="InterPro" id="IPR001046">
    <property type="entry name" value="NRAMP_fam"/>
</dbReference>
<evidence type="ECO:0000313" key="6">
    <source>
        <dbReference type="EMBL" id="KYG77884.1"/>
    </source>
</evidence>
<feature type="transmembrane region" description="Helical" evidence="5">
    <location>
        <begin position="282"/>
        <end position="306"/>
    </location>
</feature>
<keyword evidence="7" id="KW-1185">Reference proteome</keyword>
<dbReference type="RefSeq" id="WP_068216715.1">
    <property type="nucleotide sequence ID" value="NZ_LRPC01000001.1"/>
</dbReference>
<dbReference type="AlphaFoldDB" id="A0A150XGR4"/>
<proteinExistence type="predicted"/>
<feature type="transmembrane region" description="Helical" evidence="5">
    <location>
        <begin position="148"/>
        <end position="166"/>
    </location>
</feature>
<dbReference type="EMBL" id="LRPC01000001">
    <property type="protein sequence ID" value="KYG77884.1"/>
    <property type="molecule type" value="Genomic_DNA"/>
</dbReference>
<dbReference type="Proteomes" id="UP000075606">
    <property type="component" value="Unassembled WGS sequence"/>
</dbReference>
<sequence>MSLDRKHLLKAMGPGILFASTCIGVSHLVQSTRAGADYGFQLIVFIILANLFKYPFFEFGSRYAGATKKSILEGYQQEGKWVLWVYFLLSLASMFTVTAAVTFVTAGMLNNLMGWSFDPTILSGCILAFCTLLLAFGKYSLLDGLLKIIGSVLLISTLVAFFGVLGKGQIQPIESFVPKELMEREGIIFLIALMGWMPTAVDLSTWNSLWAVERMKQTGYQPKLKEILFDFNFGYIITAFLALCFLTLGAYVMYGSGVELSSNSAEFSDQVVRLYTSAIGDWAYLIIAIAAFSTMFSTTITVVDGFGRAMGETVRLMFFKNAGVKTLYTAMMVIVAGVSFIFILLLASNLKDLVDLATTLSFVIAPVFAYINYKVIMSDQIKDEYKPKPWLKNLALAGLIFLTVFAIIYIMVYFGIISV</sequence>
<gene>
    <name evidence="6" type="ORF">AWW68_03705</name>
</gene>
<keyword evidence="3 5" id="KW-1133">Transmembrane helix</keyword>
<evidence type="ECO:0000256" key="2">
    <source>
        <dbReference type="ARBA" id="ARBA00022692"/>
    </source>
</evidence>
<feature type="transmembrane region" description="Helical" evidence="5">
    <location>
        <begin position="327"/>
        <end position="347"/>
    </location>
</feature>
<keyword evidence="2 5" id="KW-0812">Transmembrane</keyword>
<feature type="transmembrane region" description="Helical" evidence="5">
    <location>
        <begin position="186"/>
        <end position="212"/>
    </location>
</feature>
<feature type="transmembrane region" description="Helical" evidence="5">
    <location>
        <begin position="81"/>
        <end position="109"/>
    </location>
</feature>
<feature type="transmembrane region" description="Helical" evidence="5">
    <location>
        <begin position="233"/>
        <end position="254"/>
    </location>
</feature>
<keyword evidence="4 5" id="KW-0472">Membrane</keyword>
<dbReference type="STRING" id="333140.AWW68_03705"/>
<comment type="subcellular location">
    <subcellularLocation>
        <location evidence="1">Membrane</location>
        <topology evidence="1">Multi-pass membrane protein</topology>
    </subcellularLocation>
</comment>
<evidence type="ECO:0000256" key="3">
    <source>
        <dbReference type="ARBA" id="ARBA00022989"/>
    </source>
</evidence>
<evidence type="ECO:0000313" key="7">
    <source>
        <dbReference type="Proteomes" id="UP000075606"/>
    </source>
</evidence>
<dbReference type="GO" id="GO:0016020">
    <property type="term" value="C:membrane"/>
    <property type="evidence" value="ECO:0007669"/>
    <property type="project" value="UniProtKB-SubCell"/>
</dbReference>
<feature type="transmembrane region" description="Helical" evidence="5">
    <location>
        <begin position="121"/>
        <end position="141"/>
    </location>
</feature>
<evidence type="ECO:0000256" key="1">
    <source>
        <dbReference type="ARBA" id="ARBA00004141"/>
    </source>
</evidence>
<evidence type="ECO:0000256" key="4">
    <source>
        <dbReference type="ARBA" id="ARBA00023136"/>
    </source>
</evidence>
<organism evidence="6 7">
    <name type="scientific">Roseivirga spongicola</name>
    <dbReference type="NCBI Taxonomy" id="333140"/>
    <lineage>
        <taxon>Bacteria</taxon>
        <taxon>Pseudomonadati</taxon>
        <taxon>Bacteroidota</taxon>
        <taxon>Cytophagia</taxon>
        <taxon>Cytophagales</taxon>
        <taxon>Roseivirgaceae</taxon>
        <taxon>Roseivirga</taxon>
    </lineage>
</organism>
<dbReference type="OrthoDB" id="4858698at2"/>
<accession>A0A150XGR4</accession>
<reference evidence="6 7" key="1">
    <citation type="submission" date="2016-01" db="EMBL/GenBank/DDBJ databases">
        <title>Genome sequencing of Roseivirga spongicola UST030701-084.</title>
        <authorList>
            <person name="Selvaratnam C."/>
            <person name="Thevarajoo S."/>
            <person name="Goh K.M."/>
            <person name="Ee R."/>
            <person name="Chan K.-G."/>
            <person name="Chong C.S."/>
        </authorList>
    </citation>
    <scope>NUCLEOTIDE SEQUENCE [LARGE SCALE GENOMIC DNA]</scope>
    <source>
        <strain evidence="6 7">UST030701-084</strain>
    </source>
</reference>
<comment type="caution">
    <text evidence="6">The sequence shown here is derived from an EMBL/GenBank/DDBJ whole genome shotgun (WGS) entry which is preliminary data.</text>
</comment>